<organism evidence="2">
    <name type="scientific">Vitis vinifera</name>
    <name type="common">Grape</name>
    <dbReference type="NCBI Taxonomy" id="29760"/>
    <lineage>
        <taxon>Eukaryota</taxon>
        <taxon>Viridiplantae</taxon>
        <taxon>Streptophyta</taxon>
        <taxon>Embryophyta</taxon>
        <taxon>Tracheophyta</taxon>
        <taxon>Spermatophyta</taxon>
        <taxon>Magnoliopsida</taxon>
        <taxon>eudicotyledons</taxon>
        <taxon>Gunneridae</taxon>
        <taxon>Pentapetalae</taxon>
        <taxon>rosids</taxon>
        <taxon>Vitales</taxon>
        <taxon>Vitaceae</taxon>
        <taxon>Viteae</taxon>
        <taxon>Vitis</taxon>
    </lineage>
</organism>
<feature type="compositionally biased region" description="Polar residues" evidence="1">
    <location>
        <begin position="120"/>
        <end position="139"/>
    </location>
</feature>
<evidence type="ECO:0000313" key="2">
    <source>
        <dbReference type="EMBL" id="CAN75651.1"/>
    </source>
</evidence>
<dbReference type="EMBL" id="AM426301">
    <property type="protein sequence ID" value="CAN75651.1"/>
    <property type="molecule type" value="Genomic_DNA"/>
</dbReference>
<evidence type="ECO:0000256" key="1">
    <source>
        <dbReference type="SAM" id="MobiDB-lite"/>
    </source>
</evidence>
<sequence>MSVVDALRVSAIRRFGYVYPEKLKCPPLPSGCETFRCKILAHGIPDVKCRRRQAIWINSIRIPPRGHVQPCYPEQLHLNDSISYLDMLSGWKTLTIMSKPCYSPSFVALQWTELEDTSRANKSNESAGTPIGNESTTLGQEVKAPDAMSRLMLLMTLLTLGRELKALDTMNSSVLWMM</sequence>
<accession>A5AGM1</accession>
<feature type="region of interest" description="Disordered" evidence="1">
    <location>
        <begin position="119"/>
        <end position="140"/>
    </location>
</feature>
<name>A5AGM1_VITVI</name>
<dbReference type="AlphaFoldDB" id="A5AGM1"/>
<protein>
    <submittedName>
        <fullName evidence="2">Uncharacterized protein</fullName>
    </submittedName>
</protein>
<reference evidence="2" key="1">
    <citation type="journal article" date="2007" name="PLoS ONE">
        <title>The first genome sequence of an elite grapevine cultivar (Pinot noir Vitis vinifera L.): coping with a highly heterozygous genome.</title>
        <authorList>
            <person name="Velasco R."/>
            <person name="Zharkikh A."/>
            <person name="Troggio M."/>
            <person name="Cartwright D.A."/>
            <person name="Cestaro A."/>
            <person name="Pruss D."/>
            <person name="Pindo M."/>
            <person name="FitzGerald L.M."/>
            <person name="Vezzulli S."/>
            <person name="Reid J."/>
            <person name="Malacarne G."/>
            <person name="Iliev D."/>
            <person name="Coppola G."/>
            <person name="Wardell B."/>
            <person name="Micheletti D."/>
            <person name="Macalma T."/>
            <person name="Facci M."/>
            <person name="Mitchell J.T."/>
            <person name="Perazzolli M."/>
            <person name="Eldredge G."/>
            <person name="Gatto P."/>
            <person name="Oyzerski R."/>
            <person name="Moretto M."/>
            <person name="Gutin N."/>
            <person name="Stefanini M."/>
            <person name="Chen Y."/>
            <person name="Segala C."/>
            <person name="Davenport C."/>
            <person name="Dematte L."/>
            <person name="Mraz A."/>
            <person name="Battilana J."/>
            <person name="Stormo K."/>
            <person name="Costa F."/>
            <person name="Tao Q."/>
            <person name="Si-Ammour A."/>
            <person name="Harkins T."/>
            <person name="Lackey A."/>
            <person name="Perbost C."/>
            <person name="Taillon B."/>
            <person name="Stella A."/>
            <person name="Solovyev V."/>
            <person name="Fawcett J.A."/>
            <person name="Sterck L."/>
            <person name="Vandepoele K."/>
            <person name="Grando S.M."/>
            <person name="Toppo S."/>
            <person name="Moser C."/>
            <person name="Lanchbury J."/>
            <person name="Bogden R."/>
            <person name="Skolnick M."/>
            <person name="Sgaramella V."/>
            <person name="Bhatnagar S.K."/>
            <person name="Fontana P."/>
            <person name="Gutin A."/>
            <person name="Van de Peer Y."/>
            <person name="Salamini F."/>
            <person name="Viola R."/>
        </authorList>
    </citation>
    <scope>NUCLEOTIDE SEQUENCE</scope>
</reference>
<gene>
    <name evidence="2" type="ORF">VITISV_033268</name>
</gene>
<proteinExistence type="predicted"/>